<evidence type="ECO:0000313" key="1">
    <source>
        <dbReference type="EMBL" id="GJD95026.1"/>
    </source>
</evidence>
<sequence>MTQDKGPKVPRLPLDWRVCAEATARNLGLTKPLEELPAEH</sequence>
<proteinExistence type="predicted"/>
<accession>A0ABQ4RWS2</accession>
<keyword evidence="2" id="KW-1185">Reference proteome</keyword>
<dbReference type="RefSeq" id="WP_283206729.1">
    <property type="nucleotide sequence ID" value="NZ_BPQP01000032.1"/>
</dbReference>
<reference evidence="1" key="1">
    <citation type="journal article" date="2021" name="Front. Microbiol.">
        <title>Comprehensive Comparative Genomics and Phenotyping of Methylobacterium Species.</title>
        <authorList>
            <person name="Alessa O."/>
            <person name="Ogura Y."/>
            <person name="Fujitani Y."/>
            <person name="Takami H."/>
            <person name="Hayashi T."/>
            <person name="Sahin N."/>
            <person name="Tani A."/>
        </authorList>
    </citation>
    <scope>NUCLEOTIDE SEQUENCE</scope>
    <source>
        <strain evidence="1">DSM 19015</strain>
    </source>
</reference>
<organism evidence="1 2">
    <name type="scientific">Methylobacterium iners</name>
    <dbReference type="NCBI Taxonomy" id="418707"/>
    <lineage>
        <taxon>Bacteria</taxon>
        <taxon>Pseudomonadati</taxon>
        <taxon>Pseudomonadota</taxon>
        <taxon>Alphaproteobacteria</taxon>
        <taxon>Hyphomicrobiales</taxon>
        <taxon>Methylobacteriaceae</taxon>
        <taxon>Methylobacterium</taxon>
    </lineage>
</organism>
<reference evidence="1" key="2">
    <citation type="submission" date="2021-08" db="EMBL/GenBank/DDBJ databases">
        <authorList>
            <person name="Tani A."/>
            <person name="Ola A."/>
            <person name="Ogura Y."/>
            <person name="Katsura K."/>
            <person name="Hayashi T."/>
        </authorList>
    </citation>
    <scope>NUCLEOTIDE SEQUENCE</scope>
    <source>
        <strain evidence="1">DSM 19015</strain>
    </source>
</reference>
<dbReference type="EMBL" id="BPQP01000032">
    <property type="protein sequence ID" value="GJD95026.1"/>
    <property type="molecule type" value="Genomic_DNA"/>
</dbReference>
<dbReference type="Proteomes" id="UP001055125">
    <property type="component" value="Unassembled WGS sequence"/>
</dbReference>
<evidence type="ECO:0000313" key="2">
    <source>
        <dbReference type="Proteomes" id="UP001055125"/>
    </source>
</evidence>
<name>A0ABQ4RWS2_9HYPH</name>
<comment type="caution">
    <text evidence="1">The sequence shown here is derived from an EMBL/GenBank/DDBJ whole genome shotgun (WGS) entry which is preliminary data.</text>
</comment>
<gene>
    <name evidence="1" type="ORF">OCOJLMKI_2235</name>
</gene>
<protein>
    <submittedName>
        <fullName evidence="1">Uncharacterized protein</fullName>
    </submittedName>
</protein>